<evidence type="ECO:0000313" key="10">
    <source>
        <dbReference type="Proteomes" id="UP000593566"/>
    </source>
</evidence>
<dbReference type="InterPro" id="IPR036938">
    <property type="entry name" value="PAP2/HPO_sf"/>
</dbReference>
<evidence type="ECO:0000256" key="4">
    <source>
        <dbReference type="ARBA" id="ARBA00022989"/>
    </source>
</evidence>
<reference evidence="9 10" key="1">
    <citation type="journal article" date="2020" name="Genomics">
        <title>Complete, high-quality genomes from long-read metagenomic sequencing of two wolf lichen thalli reveals enigmatic genome architecture.</title>
        <authorList>
            <person name="McKenzie S.K."/>
            <person name="Walston R.F."/>
            <person name="Allen J.L."/>
        </authorList>
    </citation>
    <scope>NUCLEOTIDE SEQUENCE [LARGE SCALE GENOMIC DNA]</scope>
    <source>
        <strain evidence="9">WasteWater1</strain>
    </source>
</reference>
<comment type="subcellular location">
    <subcellularLocation>
        <location evidence="1">Membrane</location>
        <topology evidence="1">Multi-pass membrane protein</topology>
    </subcellularLocation>
</comment>
<evidence type="ECO:0000259" key="8">
    <source>
        <dbReference type="Pfam" id="PF01569"/>
    </source>
</evidence>
<dbReference type="RefSeq" id="XP_037150347.1">
    <property type="nucleotide sequence ID" value="XM_037293518.1"/>
</dbReference>
<evidence type="ECO:0000313" key="9">
    <source>
        <dbReference type="EMBL" id="KAF6220912.1"/>
    </source>
</evidence>
<protein>
    <recommendedName>
        <fullName evidence="8">Phosphatidic acid phosphatase type 2/haloperoxidase domain-containing protein</fullName>
    </recommendedName>
</protein>
<dbReference type="GeneID" id="59331005"/>
<dbReference type="GO" id="GO:0046839">
    <property type="term" value="P:phospholipid dephosphorylation"/>
    <property type="evidence" value="ECO:0007669"/>
    <property type="project" value="TreeGrafter"/>
</dbReference>
<comment type="caution">
    <text evidence="9">The sequence shown here is derived from an EMBL/GenBank/DDBJ whole genome shotgun (WGS) entry which is preliminary data.</text>
</comment>
<evidence type="ECO:0000256" key="2">
    <source>
        <dbReference type="ARBA" id="ARBA00008816"/>
    </source>
</evidence>
<keyword evidence="10" id="KW-1185">Reference proteome</keyword>
<feature type="transmembrane region" description="Helical" evidence="7">
    <location>
        <begin position="77"/>
        <end position="98"/>
    </location>
</feature>
<dbReference type="InterPro" id="IPR043216">
    <property type="entry name" value="PAP-like"/>
</dbReference>
<feature type="transmembrane region" description="Helical" evidence="7">
    <location>
        <begin position="230"/>
        <end position="249"/>
    </location>
</feature>
<feature type="domain" description="Phosphatidic acid phosphatase type 2/haloperoxidase" evidence="8">
    <location>
        <begin position="81"/>
        <end position="280"/>
    </location>
</feature>
<dbReference type="AlphaFoldDB" id="A0A8H6FA42"/>
<keyword evidence="4 7" id="KW-1133">Transmembrane helix</keyword>
<dbReference type="PANTHER" id="PTHR10165">
    <property type="entry name" value="LIPID PHOSPHATE PHOSPHATASE"/>
    <property type="match status" value="1"/>
</dbReference>
<dbReference type="Proteomes" id="UP000593566">
    <property type="component" value="Unassembled WGS sequence"/>
</dbReference>
<dbReference type="InterPro" id="IPR000326">
    <property type="entry name" value="PAP2/HPO"/>
</dbReference>
<evidence type="ECO:0000256" key="1">
    <source>
        <dbReference type="ARBA" id="ARBA00004141"/>
    </source>
</evidence>
<keyword evidence="5 7" id="KW-0472">Membrane</keyword>
<evidence type="ECO:0000256" key="7">
    <source>
        <dbReference type="SAM" id="Phobius"/>
    </source>
</evidence>
<feature type="transmembrane region" description="Helical" evidence="7">
    <location>
        <begin position="34"/>
        <end position="56"/>
    </location>
</feature>
<feature type="transmembrane region" description="Helical" evidence="7">
    <location>
        <begin position="261"/>
        <end position="279"/>
    </location>
</feature>
<comment type="similarity">
    <text evidence="2">Belongs to the PA-phosphatase related phosphoesterase family.</text>
</comment>
<dbReference type="PANTHER" id="PTHR10165:SF154">
    <property type="entry name" value="PAP2 DOMAIN PROTEIN (AFU_ORTHOLOGUE AFUA_1G09730)"/>
    <property type="match status" value="1"/>
</dbReference>
<dbReference type="GO" id="GO:0016020">
    <property type="term" value="C:membrane"/>
    <property type="evidence" value="ECO:0007669"/>
    <property type="project" value="UniProtKB-SubCell"/>
</dbReference>
<feature type="transmembrane region" description="Helical" evidence="7">
    <location>
        <begin position="161"/>
        <end position="180"/>
    </location>
</feature>
<keyword evidence="3 7" id="KW-0812">Transmembrane</keyword>
<accession>A0A8H6FA42</accession>
<dbReference type="SUPFAM" id="SSF48317">
    <property type="entry name" value="Acid phosphatase/Vanadium-dependent haloperoxidase"/>
    <property type="match status" value="1"/>
</dbReference>
<dbReference type="Gene3D" id="1.20.144.10">
    <property type="entry name" value="Phosphatidic acid phosphatase type 2/haloperoxidase"/>
    <property type="match status" value="1"/>
</dbReference>
<dbReference type="CDD" id="cd03390">
    <property type="entry name" value="PAP2_containing_1_like"/>
    <property type="match status" value="1"/>
</dbReference>
<dbReference type="GO" id="GO:0006644">
    <property type="term" value="P:phospholipid metabolic process"/>
    <property type="evidence" value="ECO:0007669"/>
    <property type="project" value="InterPro"/>
</dbReference>
<proteinExistence type="inferred from homology"/>
<dbReference type="Pfam" id="PF01569">
    <property type="entry name" value="PAP2"/>
    <property type="match status" value="1"/>
</dbReference>
<organism evidence="9 10">
    <name type="scientific">Letharia lupina</name>
    <dbReference type="NCBI Taxonomy" id="560253"/>
    <lineage>
        <taxon>Eukaryota</taxon>
        <taxon>Fungi</taxon>
        <taxon>Dikarya</taxon>
        <taxon>Ascomycota</taxon>
        <taxon>Pezizomycotina</taxon>
        <taxon>Lecanoromycetes</taxon>
        <taxon>OSLEUM clade</taxon>
        <taxon>Lecanoromycetidae</taxon>
        <taxon>Lecanorales</taxon>
        <taxon>Lecanorineae</taxon>
        <taxon>Parmeliaceae</taxon>
        <taxon>Letharia</taxon>
    </lineage>
</organism>
<evidence type="ECO:0000256" key="3">
    <source>
        <dbReference type="ARBA" id="ARBA00022692"/>
    </source>
</evidence>
<evidence type="ECO:0000256" key="5">
    <source>
        <dbReference type="ARBA" id="ARBA00023136"/>
    </source>
</evidence>
<gene>
    <name evidence="9" type="ORF">HO133_002592</name>
</gene>
<dbReference type="GO" id="GO:0008195">
    <property type="term" value="F:phosphatidate phosphatase activity"/>
    <property type="evidence" value="ECO:0007669"/>
    <property type="project" value="TreeGrafter"/>
</dbReference>
<dbReference type="EMBL" id="JACCJB010000015">
    <property type="protein sequence ID" value="KAF6220912.1"/>
    <property type="molecule type" value="Genomic_DNA"/>
</dbReference>
<evidence type="ECO:0000256" key="6">
    <source>
        <dbReference type="SAM" id="MobiDB-lite"/>
    </source>
</evidence>
<name>A0A8H6FA42_9LECA</name>
<feature type="region of interest" description="Disordered" evidence="6">
    <location>
        <begin position="285"/>
        <end position="304"/>
    </location>
</feature>
<sequence length="304" mass="33028">MALALSTVNPDYHHFSLLDLSISYPYREKAKLSLGVFTLLSVILPVAVIVAVSLFVPKSALSSSNTRERRHRKLWELNASLLGLGVSLGTATVIFTGVKNLSGKPRPDFLARCKPDVGNVAAHRVGGYGQAVSESWVMVDGGICQEADRMWLNDGFRSFPSGYATIAFAGLWYLTLYLSARFGVVPLSIANHPSRNGSPENDEAGEQLIQRSAQPADRHSSAKDTAASPAFLLPLPYIPLGLAIFVAGTRYFDFRNHGFDVLAGSAVGTLTAWFGFRMYHPPLSSRTRRPWGPRNDQAAFGDGS</sequence>